<dbReference type="EMBL" id="SACL01000019">
    <property type="protein sequence ID" value="RVT89546.1"/>
    <property type="molecule type" value="Genomic_DNA"/>
</dbReference>
<organism evidence="1 2">
    <name type="scientific">Rhodovarius crocodyli</name>
    <dbReference type="NCBI Taxonomy" id="1979269"/>
    <lineage>
        <taxon>Bacteria</taxon>
        <taxon>Pseudomonadati</taxon>
        <taxon>Pseudomonadota</taxon>
        <taxon>Alphaproteobacteria</taxon>
        <taxon>Acetobacterales</taxon>
        <taxon>Roseomonadaceae</taxon>
        <taxon>Rhodovarius</taxon>
    </lineage>
</organism>
<comment type="caution">
    <text evidence="1">The sequence shown here is derived from an EMBL/GenBank/DDBJ whole genome shotgun (WGS) entry which is preliminary data.</text>
</comment>
<reference evidence="1 2" key="1">
    <citation type="submission" date="2019-01" db="EMBL/GenBank/DDBJ databases">
        <authorList>
            <person name="Chen W.-M."/>
        </authorList>
    </citation>
    <scope>NUCLEOTIDE SEQUENCE [LARGE SCALE GENOMIC DNA]</scope>
    <source>
        <strain evidence="1 2">CCP-6</strain>
    </source>
</reference>
<evidence type="ECO:0000313" key="1">
    <source>
        <dbReference type="EMBL" id="RVT89546.1"/>
    </source>
</evidence>
<accession>A0A437LVX4</accession>
<dbReference type="AlphaFoldDB" id="A0A437LVX4"/>
<dbReference type="Proteomes" id="UP000282957">
    <property type="component" value="Unassembled WGS sequence"/>
</dbReference>
<evidence type="ECO:0000313" key="2">
    <source>
        <dbReference type="Proteomes" id="UP000282957"/>
    </source>
</evidence>
<keyword evidence="2" id="KW-1185">Reference proteome</keyword>
<proteinExistence type="predicted"/>
<protein>
    <submittedName>
        <fullName evidence="1">Uncharacterized protein</fullName>
    </submittedName>
</protein>
<gene>
    <name evidence="1" type="ORF">EOD42_25245</name>
</gene>
<sequence>MPRPTSDNMSRMPALSALGEIEAMRGTLTMARALVEAGRTIDLAGLDRQAAEICRSVATLPPGGGQAVKSAMIALMRDVQALAATLPDPSELLPARRR</sequence>
<name>A0A437LVX4_9PROT</name>